<dbReference type="SMART" id="SM00320">
    <property type="entry name" value="WD40"/>
    <property type="match status" value="4"/>
</dbReference>
<dbReference type="Pfam" id="PF08953">
    <property type="entry name" value="DUF1899"/>
    <property type="match status" value="1"/>
</dbReference>
<dbReference type="RefSeq" id="XP_002679446.1">
    <property type="nucleotide sequence ID" value="XM_002679400.1"/>
</dbReference>
<feature type="transmembrane region" description="Helical" evidence="5">
    <location>
        <begin position="650"/>
        <end position="672"/>
    </location>
</feature>
<dbReference type="InParanoid" id="D2V8K4"/>
<gene>
    <name evidence="7" type="ORF">NAEGRDRAFT_79010</name>
</gene>
<dbReference type="PROSITE" id="PS50082">
    <property type="entry name" value="WD_REPEATS_2"/>
    <property type="match status" value="1"/>
</dbReference>
<accession>D2V8K4</accession>
<reference evidence="7 8" key="1">
    <citation type="journal article" date="2010" name="Cell">
        <title>The genome of Naegleria gruberi illuminates early eukaryotic versatility.</title>
        <authorList>
            <person name="Fritz-Laylin L.K."/>
            <person name="Prochnik S.E."/>
            <person name="Ginger M.L."/>
            <person name="Dacks J.B."/>
            <person name="Carpenter M.L."/>
            <person name="Field M.C."/>
            <person name="Kuo A."/>
            <person name="Paredez A."/>
            <person name="Chapman J."/>
            <person name="Pham J."/>
            <person name="Shu S."/>
            <person name="Neupane R."/>
            <person name="Cipriano M."/>
            <person name="Mancuso J."/>
            <person name="Tu H."/>
            <person name="Salamov A."/>
            <person name="Lindquist E."/>
            <person name="Shapiro H."/>
            <person name="Lucas S."/>
            <person name="Grigoriev I.V."/>
            <person name="Cande W.Z."/>
            <person name="Fulton C."/>
            <person name="Rokhsar D.S."/>
            <person name="Dawson S.C."/>
        </authorList>
    </citation>
    <scope>NUCLEOTIDE SEQUENCE [LARGE SCALE GENOMIC DNA]</scope>
    <source>
        <strain evidence="7 8">NEG-M</strain>
    </source>
</reference>
<evidence type="ECO:0000256" key="4">
    <source>
        <dbReference type="SAM" id="MobiDB-lite"/>
    </source>
</evidence>
<dbReference type="eggNOG" id="KOG0303">
    <property type="taxonomic scope" value="Eukaryota"/>
</dbReference>
<keyword evidence="5" id="KW-0472">Membrane</keyword>
<dbReference type="PROSITE" id="PS51089">
    <property type="entry name" value="HP"/>
    <property type="match status" value="1"/>
</dbReference>
<keyword evidence="5" id="KW-0812">Transmembrane</keyword>
<dbReference type="Pfam" id="PF00626">
    <property type="entry name" value="Gelsolin"/>
    <property type="match status" value="3"/>
</dbReference>
<dbReference type="SUPFAM" id="SSF47050">
    <property type="entry name" value="VHP, Villin headpiece domain"/>
    <property type="match status" value="1"/>
</dbReference>
<feature type="compositionally biased region" description="Low complexity" evidence="4">
    <location>
        <begin position="515"/>
        <end position="545"/>
    </location>
</feature>
<dbReference type="SUPFAM" id="SSF55753">
    <property type="entry name" value="Actin depolymerizing proteins"/>
    <property type="match status" value="4"/>
</dbReference>
<name>D2V8K4_NAEGR</name>
<evidence type="ECO:0000313" key="8">
    <source>
        <dbReference type="Proteomes" id="UP000006671"/>
    </source>
</evidence>
<evidence type="ECO:0000256" key="2">
    <source>
        <dbReference type="ARBA" id="ARBA00022737"/>
    </source>
</evidence>
<dbReference type="InterPro" id="IPR015048">
    <property type="entry name" value="DUF1899"/>
</dbReference>
<feature type="compositionally biased region" description="Polar residues" evidence="4">
    <location>
        <begin position="743"/>
        <end position="767"/>
    </location>
</feature>
<dbReference type="InterPro" id="IPR029006">
    <property type="entry name" value="ADF-H/Gelsolin-like_dom_sf"/>
</dbReference>
<proteinExistence type="predicted"/>
<dbReference type="KEGG" id="ngr:NAEGRDRAFT_79010"/>
<dbReference type="STRING" id="5762.D2V8K4"/>
<dbReference type="SUPFAM" id="SSF50978">
    <property type="entry name" value="WD40 repeat-like"/>
    <property type="match status" value="1"/>
</dbReference>
<feature type="region of interest" description="Disordered" evidence="4">
    <location>
        <begin position="507"/>
        <end position="545"/>
    </location>
</feature>
<organism evidence="8">
    <name type="scientific">Naegleria gruberi</name>
    <name type="common">Amoeba</name>
    <dbReference type="NCBI Taxonomy" id="5762"/>
    <lineage>
        <taxon>Eukaryota</taxon>
        <taxon>Discoba</taxon>
        <taxon>Heterolobosea</taxon>
        <taxon>Tetramitia</taxon>
        <taxon>Eutetramitia</taxon>
        <taxon>Vahlkampfiidae</taxon>
        <taxon>Naegleria</taxon>
    </lineage>
</organism>
<keyword evidence="5" id="KW-1133">Transmembrane helix</keyword>
<dbReference type="Pfam" id="PF16300">
    <property type="entry name" value="WD40_4"/>
    <property type="match status" value="1"/>
</dbReference>
<dbReference type="GO" id="GO:0015629">
    <property type="term" value="C:actin cytoskeleton"/>
    <property type="evidence" value="ECO:0007669"/>
    <property type="project" value="TreeGrafter"/>
</dbReference>
<dbReference type="InterPro" id="IPR007123">
    <property type="entry name" value="Gelsolin-like_dom"/>
</dbReference>
<evidence type="ECO:0000313" key="7">
    <source>
        <dbReference type="EMBL" id="EFC46702.1"/>
    </source>
</evidence>
<dbReference type="GO" id="GO:0051016">
    <property type="term" value="P:barbed-end actin filament capping"/>
    <property type="evidence" value="ECO:0007669"/>
    <property type="project" value="TreeGrafter"/>
</dbReference>
<dbReference type="GO" id="GO:0005546">
    <property type="term" value="F:phosphatidylinositol-4,5-bisphosphate binding"/>
    <property type="evidence" value="ECO:0007669"/>
    <property type="project" value="TreeGrafter"/>
</dbReference>
<feature type="domain" description="HP" evidence="6">
    <location>
        <begin position="1822"/>
        <end position="1886"/>
    </location>
</feature>
<feature type="region of interest" description="Disordered" evidence="4">
    <location>
        <begin position="714"/>
        <end position="767"/>
    </location>
</feature>
<dbReference type="GO" id="GO:0051015">
    <property type="term" value="F:actin filament binding"/>
    <property type="evidence" value="ECO:0007669"/>
    <property type="project" value="InterPro"/>
</dbReference>
<keyword evidence="8" id="KW-1185">Reference proteome</keyword>
<dbReference type="GO" id="GO:0005737">
    <property type="term" value="C:cytoplasm"/>
    <property type="evidence" value="ECO:0007669"/>
    <property type="project" value="TreeGrafter"/>
</dbReference>
<dbReference type="OMA" id="WGIAIAK"/>
<keyword evidence="1 3" id="KW-0853">WD repeat</keyword>
<dbReference type="InterPro" id="IPR015943">
    <property type="entry name" value="WD40/YVTN_repeat-like_dom_sf"/>
</dbReference>
<dbReference type="EMBL" id="GG738857">
    <property type="protein sequence ID" value="EFC46702.1"/>
    <property type="molecule type" value="Genomic_DNA"/>
</dbReference>
<dbReference type="PANTHER" id="PTHR11977:SF51">
    <property type="entry name" value="PROTEIN FLIGHTLESS-1 HOMOLOG"/>
    <property type="match status" value="1"/>
</dbReference>
<sequence length="1886" mass="217104">MSGFSSQSIQASLVRPSKYRHLNGFETKSERYENINVGYGQKLSNTLKTNGSIYALPFNVTGGTLSFKYLNDYGRWDEKLQNYGIIKAHKGRLSDFDISPFRNRDHLVTVSNSDNIIRYWKLPTNNNDNDNNSNDISSSNITSTNTSNINGNNTIYRTYEEMDCDLELNDTNNTKSTISRISFNPLVDNSLVSIQGDLIHFWDVEKKKILNSIQNLPNPSISSKTLPTVESLGWNEYGNLFICGTNDRSIRIYDIRLSSNYSNNNNNNNNQSNNQQICITEGHSSMKPFQTLYCENMYICSVGFSKNGGRELAMYDIRKDLKCLQRISIDNGGSVLTPFYDSDIKLLYLVGRGDGNIRFYELEGGIMHYLNDYNCQSTSASVDWLPKWKLNVNNFELAKFLRLTNEKTIETLSMRVSRKSNIEQYFQEDIFPDTWNGQPIYNNTNQWLNTIINNNTTSINNNTIQSNINNSNGNGNENLNENELLQTRPTMSLKPSDKISIYDVPISEGGKIRPSTTNLSKLHSSSSLNSIENTPTTTLDTPTTITNYNTNEQVDDEFKDLNENQQFDDNEEEEEELITINTNHHHHHHHHHEHNHNNFNDLNDIDSLMSPTEATSKSISIGLVSSLGKNVALASAHIPWYKRITMGMGYYLGMAMFLIFKFTFISIPVWVYRKSTGYTPPPIKERFEQVPVIKVIKKPSRKVSSNINSSTSVKRNIVGGGANTNNNNTDNNNITPTTPNDYIKSSVSNTSLSLTPQTPSGSGNNLIISDPLASESSRLLSREYGRIIMEEYIGKLTKEDIFPKRAHDKDTNLKQVLEIDVVDLKKGLTHVLIWVKGRKKSRATLAPLYWTSLNHNDCFILDCGKICYIYNGQYSNKLCRAKALDISQMIKYKERGGDCQVVIIDGIDYSNNGNNSNNNSNNNDMTPLYKKQVLQFWKELGLTSENEFCELLNIHFPKKEDSSSSSNNNVLNRLKLTDKSKFTSKDELNDDLYQQFNDLGQRLYKLNSEIFEELPLKIELNETQDEYIERISPYMLSVIKLNQIPGGEIVNLKELENLLNNEKNLIDPNKVSEITQPSHHVLHSDQCYIFESLFTNEVFFWSGKQSNLNIRKWGIAIAKKLAQYRSLNNNPFSLKNPILQRFKSILNNSINITINGSNSINGNQLPNNRKYLSSITRVIEEGEHSIYKQKFSDYPGMLMIQTQSQESRGNVAEKKKQSKINFLELLKSKNNLKEELKSNSQKQFIDPTLVTTIYSSKIRMWRVSDFQKIPYQHLGHFFTGDAFIILFTYTKIEGGKSFHKLFFWQGRDIKKKDKGTSAYKTVEINEMIDEGVVENQIRVVQDKEPKLFLDLFKFNPNSMEESTTIENDKHYKKVPYFIHKGKYRPSVLESFEKANKLSSIIGNISNNNNNGNINPKSSPLPKLNISNNTNDNNNTNNTTTTTPTTPTISNDEEMNLAPVKLFTSINGNLDENEKFSPQILQFQTEMIERIISKNIKLEYLKSYDFRNGILCETDDLHPNYLNPFNLIIFSNLNFNVYLNRIELNKEIEQDDLKTIIYYGKYCKESDKKFIENNVLNLFNNNNIITINGNNQELLENVFTKEIDPTFEYFISRFNNYLNTFEFKNNYNISFYNINDHSGEFTLNRLDPFGEIDLSSSQAFILDCLDLEGKIYVWIGMLCNIETKKFALSTTIQYYYTWKSQTCNDEFYKKKPQNDDMDDFDPSKFLQKSDEQSLLVIQEMEEPQEFTKHFISWSINSTSFKVRFKQLQDPNLISKGFVKTPRTPRRSNINVQISKHEKNLFEHSSSIFEIEHCSNVLQLYNKLFTHKTYSYAILTSGANIPEGIDKSKLESYLSNEEFQKVFGMDKKKFATLQNWKQTSLKKEKNLF</sequence>
<dbReference type="SMART" id="SM01166">
    <property type="entry name" value="DUF1899"/>
    <property type="match status" value="1"/>
</dbReference>
<feature type="transmembrane region" description="Helical" evidence="5">
    <location>
        <begin position="619"/>
        <end position="638"/>
    </location>
</feature>
<dbReference type="InterPro" id="IPR007122">
    <property type="entry name" value="Villin/Gelsolin"/>
</dbReference>
<feature type="compositionally biased region" description="Low complexity" evidence="4">
    <location>
        <begin position="723"/>
        <end position="741"/>
    </location>
</feature>
<dbReference type="Proteomes" id="UP000006671">
    <property type="component" value="Unassembled WGS sequence"/>
</dbReference>
<dbReference type="InterPro" id="IPR003128">
    <property type="entry name" value="Villin_headpiece"/>
</dbReference>
<dbReference type="GO" id="GO:0051014">
    <property type="term" value="P:actin filament severing"/>
    <property type="evidence" value="ECO:0007669"/>
    <property type="project" value="TreeGrafter"/>
</dbReference>
<dbReference type="PRINTS" id="PR00597">
    <property type="entry name" value="GELSOLIN"/>
</dbReference>
<feature type="repeat" description="WD" evidence="3">
    <location>
        <begin position="229"/>
        <end position="263"/>
    </location>
</feature>
<evidence type="ECO:0000256" key="1">
    <source>
        <dbReference type="ARBA" id="ARBA00022574"/>
    </source>
</evidence>
<dbReference type="GeneID" id="8860027"/>
<dbReference type="PANTHER" id="PTHR11977">
    <property type="entry name" value="VILLIN"/>
    <property type="match status" value="1"/>
</dbReference>
<keyword evidence="2" id="KW-0677">Repeat</keyword>
<dbReference type="InterPro" id="IPR001680">
    <property type="entry name" value="WD40_rpt"/>
</dbReference>
<dbReference type="SMART" id="SM01167">
    <property type="entry name" value="DUF1900"/>
    <property type="match status" value="1"/>
</dbReference>
<dbReference type="SMART" id="SM00262">
    <property type="entry name" value="GEL"/>
    <property type="match status" value="3"/>
</dbReference>
<dbReference type="GO" id="GO:0008154">
    <property type="term" value="P:actin polymerization or depolymerization"/>
    <property type="evidence" value="ECO:0007669"/>
    <property type="project" value="TreeGrafter"/>
</dbReference>
<dbReference type="Pfam" id="PF02209">
    <property type="entry name" value="VHP"/>
    <property type="match status" value="1"/>
</dbReference>
<dbReference type="OrthoDB" id="1850764at2759"/>
<feature type="compositionally biased region" description="Low complexity" evidence="4">
    <location>
        <begin position="1424"/>
        <end position="1449"/>
    </location>
</feature>
<protein>
    <submittedName>
        <fullName evidence="7">Coronin</fullName>
    </submittedName>
</protein>
<dbReference type="Gene3D" id="1.10.950.10">
    <property type="entry name" value="Villin headpiece domain"/>
    <property type="match status" value="1"/>
</dbReference>
<feature type="region of interest" description="Disordered" evidence="4">
    <location>
        <begin position="1406"/>
        <end position="1450"/>
    </location>
</feature>
<dbReference type="VEuPathDB" id="AmoebaDB:NAEGRDRAFT_79010"/>
<evidence type="ECO:0000256" key="5">
    <source>
        <dbReference type="SAM" id="Phobius"/>
    </source>
</evidence>
<dbReference type="Gene3D" id="3.40.20.10">
    <property type="entry name" value="Severin"/>
    <property type="match status" value="4"/>
</dbReference>
<dbReference type="InterPro" id="IPR036322">
    <property type="entry name" value="WD40_repeat_dom_sf"/>
</dbReference>
<dbReference type="eggNOG" id="KOG0443">
    <property type="taxonomic scope" value="Eukaryota"/>
</dbReference>
<evidence type="ECO:0000259" key="6">
    <source>
        <dbReference type="PROSITE" id="PS51089"/>
    </source>
</evidence>
<dbReference type="Gene3D" id="2.130.10.10">
    <property type="entry name" value="YVTN repeat-like/Quinoprotein amine dehydrogenase"/>
    <property type="match status" value="1"/>
</dbReference>
<dbReference type="InterPro" id="IPR036886">
    <property type="entry name" value="Villin_headpiece_dom_sf"/>
</dbReference>
<evidence type="ECO:0000256" key="3">
    <source>
        <dbReference type="PROSITE-ProRule" id="PRU00221"/>
    </source>
</evidence>
<dbReference type="SMART" id="SM00153">
    <property type="entry name" value="VHP"/>
    <property type="match status" value="1"/>
</dbReference>